<protein>
    <submittedName>
        <fullName evidence="1">Uncharacterized protein</fullName>
    </submittedName>
</protein>
<proteinExistence type="predicted"/>
<name>A0A2S6FV54_9CLOT</name>
<reference evidence="1 2" key="1">
    <citation type="submission" date="2018-02" db="EMBL/GenBank/DDBJ databases">
        <title>Genomic Encyclopedia of Archaeal and Bacterial Type Strains, Phase II (KMG-II): from individual species to whole genera.</title>
        <authorList>
            <person name="Goeker M."/>
        </authorList>
    </citation>
    <scope>NUCLEOTIDE SEQUENCE [LARGE SCALE GENOMIC DNA]</scope>
    <source>
        <strain evidence="1 2">DSM 15099</strain>
    </source>
</reference>
<dbReference type="AlphaFoldDB" id="A0A2S6FV54"/>
<accession>A0A2S6FV54</accession>
<evidence type="ECO:0000313" key="2">
    <source>
        <dbReference type="Proteomes" id="UP000239863"/>
    </source>
</evidence>
<gene>
    <name evidence="1" type="ORF">BD821_11954</name>
</gene>
<comment type="caution">
    <text evidence="1">The sequence shown here is derived from an EMBL/GenBank/DDBJ whole genome shotgun (WGS) entry which is preliminary data.</text>
</comment>
<dbReference type="RefSeq" id="WP_104410602.1">
    <property type="nucleotide sequence ID" value="NZ_PTIS01000019.1"/>
</dbReference>
<dbReference type="EMBL" id="PTIS01000019">
    <property type="protein sequence ID" value="PPK45599.1"/>
    <property type="molecule type" value="Genomic_DNA"/>
</dbReference>
<sequence>MGKRERRRKYKDVDARNLGVNQNLEHKNPNIITEKELIIIIILKLLSEKLKQNDSVINKDLQTKGNLKEGVDFRKDNGVDVNPR</sequence>
<dbReference type="Proteomes" id="UP000239863">
    <property type="component" value="Unassembled WGS sequence"/>
</dbReference>
<evidence type="ECO:0000313" key="1">
    <source>
        <dbReference type="EMBL" id="PPK45599.1"/>
    </source>
</evidence>
<organism evidence="1 2">
    <name type="scientific">Clostridium algidicarnis DSM 15099</name>
    <dbReference type="NCBI Taxonomy" id="1121295"/>
    <lineage>
        <taxon>Bacteria</taxon>
        <taxon>Bacillati</taxon>
        <taxon>Bacillota</taxon>
        <taxon>Clostridia</taxon>
        <taxon>Eubacteriales</taxon>
        <taxon>Clostridiaceae</taxon>
        <taxon>Clostridium</taxon>
    </lineage>
</organism>